<evidence type="ECO:0000256" key="2">
    <source>
        <dbReference type="ARBA" id="ARBA00022723"/>
    </source>
</evidence>
<dbReference type="EMBL" id="CADEPI010000548">
    <property type="protein sequence ID" value="CAB3387195.1"/>
    <property type="molecule type" value="Genomic_DNA"/>
</dbReference>
<dbReference type="GO" id="GO:0030182">
    <property type="term" value="P:neuron differentiation"/>
    <property type="evidence" value="ECO:0007669"/>
    <property type="project" value="TreeGrafter"/>
</dbReference>
<evidence type="ECO:0000256" key="10">
    <source>
        <dbReference type="PROSITE-ProRule" id="PRU00125"/>
    </source>
</evidence>
<keyword evidence="6 9" id="KW-0238">DNA-binding</keyword>
<dbReference type="InterPro" id="IPR001781">
    <property type="entry name" value="Znf_LIM"/>
</dbReference>
<feature type="domain" description="Homeobox" evidence="14">
    <location>
        <begin position="195"/>
        <end position="255"/>
    </location>
</feature>
<evidence type="ECO:0000256" key="11">
    <source>
        <dbReference type="RuleBase" id="RU000682"/>
    </source>
</evidence>
<accession>A0A8S1E2H8</accession>
<dbReference type="InterPro" id="IPR001356">
    <property type="entry name" value="HD"/>
</dbReference>
<evidence type="ECO:0000256" key="12">
    <source>
        <dbReference type="SAM" id="MobiDB-lite"/>
    </source>
</evidence>
<dbReference type="CDD" id="cd09377">
    <property type="entry name" value="LIM2_Lhx2_Lhx9"/>
    <property type="match status" value="1"/>
</dbReference>
<dbReference type="PROSITE" id="PS00478">
    <property type="entry name" value="LIM_DOMAIN_1"/>
    <property type="match status" value="1"/>
</dbReference>
<dbReference type="Gene3D" id="2.10.110.10">
    <property type="entry name" value="Cysteine Rich Protein"/>
    <property type="match status" value="1"/>
</dbReference>
<feature type="compositionally biased region" description="Low complexity" evidence="12">
    <location>
        <begin position="127"/>
        <end position="145"/>
    </location>
</feature>
<dbReference type="Gene3D" id="1.10.10.60">
    <property type="entry name" value="Homeodomain-like"/>
    <property type="match status" value="1"/>
</dbReference>
<evidence type="ECO:0000256" key="9">
    <source>
        <dbReference type="PROSITE-ProRule" id="PRU00108"/>
    </source>
</evidence>
<dbReference type="PROSITE" id="PS50023">
    <property type="entry name" value="LIM_DOMAIN_2"/>
    <property type="match status" value="1"/>
</dbReference>
<dbReference type="InterPro" id="IPR050453">
    <property type="entry name" value="LIM_Homeobox_TF"/>
</dbReference>
<sequence length="314" mass="34232">MRRCARCQAAILSSELVMRARDLVFHVHCFTCSACQAPLTKGDQFGMHGPNVFCQHHFEVASAGGGCGPLPPPLSPPPGPTCPQLTANPFPYHQPPFPSPAGDYASSLPPSLPPQPPPNPSPCALEPKPFFNGAPAPNAAPTTPRQKGRPRKRKPKDLEGMTANLDLNSDSSYLDVATPFGRSSASPSGLSSSQSRTKRMRTSFKHHQLRTMKSYFAINHNPDAKDLKQLSQKTGLPKRVLQVWFQNARAKWRRMMIKQEGKIPSDKQGLDSPCGGDLQQTHLGHPHSDYLHLQGDPSCSPQYMMGSPSSLDCV</sequence>
<dbReference type="Proteomes" id="UP000494165">
    <property type="component" value="Unassembled WGS sequence"/>
</dbReference>
<dbReference type="PROSITE" id="PS50071">
    <property type="entry name" value="HOMEOBOX_2"/>
    <property type="match status" value="1"/>
</dbReference>
<dbReference type="OrthoDB" id="9990008at2759"/>
<keyword evidence="8 9" id="KW-0539">Nucleus</keyword>
<feature type="compositionally biased region" description="Pro residues" evidence="12">
    <location>
        <begin position="69"/>
        <end position="81"/>
    </location>
</feature>
<proteinExistence type="predicted"/>
<feature type="DNA-binding region" description="Homeobox" evidence="9">
    <location>
        <begin position="197"/>
        <end position="256"/>
    </location>
</feature>
<evidence type="ECO:0000256" key="4">
    <source>
        <dbReference type="ARBA" id="ARBA00022833"/>
    </source>
</evidence>
<comment type="caution">
    <text evidence="15">The sequence shown here is derived from an EMBL/GenBank/DDBJ whole genome shotgun (WGS) entry which is preliminary data.</text>
</comment>
<keyword evidence="2 10" id="KW-0479">Metal-binding</keyword>
<dbReference type="SUPFAM" id="SSF57716">
    <property type="entry name" value="Glucocorticoid receptor-like (DNA-binding domain)"/>
    <property type="match status" value="1"/>
</dbReference>
<evidence type="ECO:0000313" key="16">
    <source>
        <dbReference type="Proteomes" id="UP000494165"/>
    </source>
</evidence>
<feature type="region of interest" description="Disordered" evidence="12">
    <location>
        <begin position="178"/>
        <end position="197"/>
    </location>
</feature>
<keyword evidence="16" id="KW-1185">Reference proteome</keyword>
<comment type="subcellular location">
    <subcellularLocation>
        <location evidence="1 9 11">Nucleus</location>
    </subcellularLocation>
</comment>
<evidence type="ECO:0000313" key="15">
    <source>
        <dbReference type="EMBL" id="CAB3387195.1"/>
    </source>
</evidence>
<keyword evidence="4 10" id="KW-0862">Zinc</keyword>
<keyword evidence="7 9" id="KW-0371">Homeobox</keyword>
<name>A0A8S1E2H8_9INSE</name>
<dbReference type="SUPFAM" id="SSF46689">
    <property type="entry name" value="Homeodomain-like"/>
    <property type="match status" value="1"/>
</dbReference>
<dbReference type="PANTHER" id="PTHR24208">
    <property type="entry name" value="LIM/HOMEOBOX PROTEIN LHX"/>
    <property type="match status" value="1"/>
</dbReference>
<dbReference type="PANTHER" id="PTHR24208:SF168">
    <property type="entry name" value="PROTEIN APTEROUS"/>
    <property type="match status" value="1"/>
</dbReference>
<dbReference type="GO" id="GO:0046872">
    <property type="term" value="F:metal ion binding"/>
    <property type="evidence" value="ECO:0007669"/>
    <property type="project" value="UniProtKB-KW"/>
</dbReference>
<feature type="compositionally biased region" description="Pro residues" evidence="12">
    <location>
        <begin position="110"/>
        <end position="121"/>
    </location>
</feature>
<dbReference type="Pfam" id="PF00412">
    <property type="entry name" value="LIM"/>
    <property type="match status" value="1"/>
</dbReference>
<feature type="compositionally biased region" description="Basic residues" evidence="12">
    <location>
        <begin position="146"/>
        <end position="155"/>
    </location>
</feature>
<dbReference type="SMART" id="SM00389">
    <property type="entry name" value="HOX"/>
    <property type="match status" value="1"/>
</dbReference>
<evidence type="ECO:0000256" key="8">
    <source>
        <dbReference type="ARBA" id="ARBA00023242"/>
    </source>
</evidence>
<dbReference type="GO" id="GO:0000977">
    <property type="term" value="F:RNA polymerase II transcription regulatory region sequence-specific DNA binding"/>
    <property type="evidence" value="ECO:0007669"/>
    <property type="project" value="TreeGrafter"/>
</dbReference>
<reference evidence="15 16" key="1">
    <citation type="submission" date="2020-04" db="EMBL/GenBank/DDBJ databases">
        <authorList>
            <person name="Alioto T."/>
            <person name="Alioto T."/>
            <person name="Gomez Garrido J."/>
        </authorList>
    </citation>
    <scope>NUCLEOTIDE SEQUENCE [LARGE SCALE GENOMIC DNA]</scope>
</reference>
<evidence type="ECO:0000256" key="6">
    <source>
        <dbReference type="ARBA" id="ARBA00023125"/>
    </source>
</evidence>
<evidence type="ECO:0000256" key="1">
    <source>
        <dbReference type="ARBA" id="ARBA00004123"/>
    </source>
</evidence>
<dbReference type="FunFam" id="2.10.110.10:FF:000136">
    <property type="entry name" value="LIM domain family"/>
    <property type="match status" value="1"/>
</dbReference>
<feature type="region of interest" description="Disordered" evidence="12">
    <location>
        <begin position="69"/>
        <end position="166"/>
    </location>
</feature>
<dbReference type="GO" id="GO:0005634">
    <property type="term" value="C:nucleus"/>
    <property type="evidence" value="ECO:0007669"/>
    <property type="project" value="UniProtKB-SubCell"/>
</dbReference>
<dbReference type="Pfam" id="PF00046">
    <property type="entry name" value="Homeodomain"/>
    <property type="match status" value="1"/>
</dbReference>
<evidence type="ECO:0000256" key="3">
    <source>
        <dbReference type="ARBA" id="ARBA00022737"/>
    </source>
</evidence>
<dbReference type="AlphaFoldDB" id="A0A8S1E2H8"/>
<keyword evidence="3" id="KW-0677">Repeat</keyword>
<evidence type="ECO:0008006" key="17">
    <source>
        <dbReference type="Google" id="ProtNLM"/>
    </source>
</evidence>
<dbReference type="CDD" id="cd00086">
    <property type="entry name" value="homeodomain"/>
    <property type="match status" value="1"/>
</dbReference>
<organism evidence="15 16">
    <name type="scientific">Cloeon dipterum</name>
    <dbReference type="NCBI Taxonomy" id="197152"/>
    <lineage>
        <taxon>Eukaryota</taxon>
        <taxon>Metazoa</taxon>
        <taxon>Ecdysozoa</taxon>
        <taxon>Arthropoda</taxon>
        <taxon>Hexapoda</taxon>
        <taxon>Insecta</taxon>
        <taxon>Pterygota</taxon>
        <taxon>Palaeoptera</taxon>
        <taxon>Ephemeroptera</taxon>
        <taxon>Pisciforma</taxon>
        <taxon>Baetidae</taxon>
        <taxon>Cloeon</taxon>
    </lineage>
</organism>
<dbReference type="GO" id="GO:0000981">
    <property type="term" value="F:DNA-binding transcription factor activity, RNA polymerase II-specific"/>
    <property type="evidence" value="ECO:0007669"/>
    <property type="project" value="InterPro"/>
</dbReference>
<evidence type="ECO:0000256" key="5">
    <source>
        <dbReference type="ARBA" id="ARBA00023038"/>
    </source>
</evidence>
<evidence type="ECO:0000259" key="14">
    <source>
        <dbReference type="PROSITE" id="PS50071"/>
    </source>
</evidence>
<dbReference type="InterPro" id="IPR017970">
    <property type="entry name" value="Homeobox_CS"/>
</dbReference>
<feature type="compositionally biased region" description="Low complexity" evidence="12">
    <location>
        <begin position="183"/>
        <end position="195"/>
    </location>
</feature>
<dbReference type="PROSITE" id="PS00027">
    <property type="entry name" value="HOMEOBOX_1"/>
    <property type="match status" value="1"/>
</dbReference>
<feature type="domain" description="LIM zinc-binding" evidence="13">
    <location>
        <begin position="2"/>
        <end position="64"/>
    </location>
</feature>
<protein>
    <recommendedName>
        <fullName evidence="17">Homeobox domain-containing protein</fullName>
    </recommendedName>
</protein>
<evidence type="ECO:0000256" key="7">
    <source>
        <dbReference type="ARBA" id="ARBA00023155"/>
    </source>
</evidence>
<dbReference type="FunFam" id="1.10.10.60:FF:000027">
    <property type="entry name" value="LIM/homeobox protein Lhx9"/>
    <property type="match status" value="1"/>
</dbReference>
<keyword evidence="5 10" id="KW-0440">LIM domain</keyword>
<gene>
    <name evidence="15" type="ORF">CLODIP_2_CD13884</name>
</gene>
<evidence type="ECO:0000259" key="13">
    <source>
        <dbReference type="PROSITE" id="PS50023"/>
    </source>
</evidence>
<dbReference type="SMART" id="SM00132">
    <property type="entry name" value="LIM"/>
    <property type="match status" value="1"/>
</dbReference>
<dbReference type="InterPro" id="IPR009057">
    <property type="entry name" value="Homeodomain-like_sf"/>
</dbReference>